<evidence type="ECO:0000313" key="2">
    <source>
        <dbReference type="Proteomes" id="UP001162992"/>
    </source>
</evidence>
<dbReference type="EMBL" id="CM055104">
    <property type="protein sequence ID" value="KAJ7533365.1"/>
    <property type="molecule type" value="Genomic_DNA"/>
</dbReference>
<proteinExistence type="predicted"/>
<gene>
    <name evidence="1" type="ORF">O6H91_13G045300</name>
</gene>
<accession>A0ACC2BUC8</accession>
<name>A0ACC2BUC8_DIPCM</name>
<organism evidence="1 2">
    <name type="scientific">Diphasiastrum complanatum</name>
    <name type="common">Issler's clubmoss</name>
    <name type="synonym">Lycopodium complanatum</name>
    <dbReference type="NCBI Taxonomy" id="34168"/>
    <lineage>
        <taxon>Eukaryota</taxon>
        <taxon>Viridiplantae</taxon>
        <taxon>Streptophyta</taxon>
        <taxon>Embryophyta</taxon>
        <taxon>Tracheophyta</taxon>
        <taxon>Lycopodiopsida</taxon>
        <taxon>Lycopodiales</taxon>
        <taxon>Lycopodiaceae</taxon>
        <taxon>Lycopodioideae</taxon>
        <taxon>Diphasiastrum</taxon>
    </lineage>
</organism>
<evidence type="ECO:0000313" key="1">
    <source>
        <dbReference type="EMBL" id="KAJ7533365.1"/>
    </source>
</evidence>
<comment type="caution">
    <text evidence="1">The sequence shown here is derived from an EMBL/GenBank/DDBJ whole genome shotgun (WGS) entry which is preliminary data.</text>
</comment>
<protein>
    <submittedName>
        <fullName evidence="1">Uncharacterized protein</fullName>
    </submittedName>
</protein>
<reference evidence="2" key="1">
    <citation type="journal article" date="2024" name="Proc. Natl. Acad. Sci. U.S.A.">
        <title>Extraordinary preservation of gene collinearity over three hundred million years revealed in homosporous lycophytes.</title>
        <authorList>
            <person name="Li C."/>
            <person name="Wickell D."/>
            <person name="Kuo L.Y."/>
            <person name="Chen X."/>
            <person name="Nie B."/>
            <person name="Liao X."/>
            <person name="Peng D."/>
            <person name="Ji J."/>
            <person name="Jenkins J."/>
            <person name="Williams M."/>
            <person name="Shu S."/>
            <person name="Plott C."/>
            <person name="Barry K."/>
            <person name="Rajasekar S."/>
            <person name="Grimwood J."/>
            <person name="Han X."/>
            <person name="Sun S."/>
            <person name="Hou Z."/>
            <person name="He W."/>
            <person name="Dai G."/>
            <person name="Sun C."/>
            <person name="Schmutz J."/>
            <person name="Leebens-Mack J.H."/>
            <person name="Li F.W."/>
            <person name="Wang L."/>
        </authorList>
    </citation>
    <scope>NUCLEOTIDE SEQUENCE [LARGE SCALE GENOMIC DNA]</scope>
    <source>
        <strain evidence="2">cv. PW_Plant_1</strain>
    </source>
</reference>
<sequence length="1048" mass="117109">MMVMMGVPCLESGKFWNSEIAKAAATCELEESRRKTPDSRWMLSTKRTQLNSRAGLKVKCEVNKGQREQVAEHSLPHSTGRSLDVIPNKINSQEVGFSHKSSQEVPLEAGLSLFGELDHIEQLWLQFFVNPLDWWDNRPNKANQLNGAASQEIRHFPDFKHKITREVLWEDSRLNPPWVKAKLANVTGCRQQAGKEIMLEKLWRKFFSNPSQWWDHRFDKANVRYPDFKHKESQESLWIDGRLTPKWVEAELAALSPGTLQRSVFSWNIKLSKFVKNRQYTQALGLYQRMQTEGVLPDKLTFVRVLNACAGAADLLEGRHVHARANQSNYQEHMIVGNCLIDMYGKCGSIEDACRVFDSMQTHDTVSWSVLIRAYMRCGHGEKGLILFQQMQRENFEPDIVTFVSILNACANIEALEEGRNIHCQVIQKGYEADFFVVNCLLDMYAKSGSIEDACKVFNSMSVQNEVAWSSMIGGYLKCGQGQKALELFGVMQQEGVEPDSVTFIVVLNACASVAALEEGRRVHAEVVQRGWESEIVVDNCLIDMYVKCGSIEDACKVFNAMSRHTVISWNAMIGGYAKCGRGTSALDLFRRMQLEQARPDNVTFVAALNSCASMLSLEEGRHIHNSIMQTEYRTNLVVQNSLIDMYSKCGNMIEACRVFNSMAVHDAVCWSALIGGYVKSGEGMNALEAFRQMELECIEPDMVTFVGVLNACACIAALEEGKRVHAKVIQSGYESNIMVGNALIDMYVKCDSIDEAFTVLSRMPQHDTVSWNALIAGCVKCGQAEKALELFQQMQQNQVEADSVTFVGVLTACSSLAALDEGRCVHEQAIACGCDSDIFVANCLIDMYAKCGSIEEASNVFNGMQGRDVISWNTMIMAYAMHGLGEAALQLFAHGDVMMDKGTFVCLLTALSHAGLVDEGEYYFESICAIYCISIAVEHCSCMIDLLGRAGRLDEAENLINKMPCQPTLSVWTALLSACRVHDNLEIGERAAKQLLNLHPDNTSGYVMLSNMYAAAGKWDSKGEVEHLRTNRQAFKSQARTWIDANN</sequence>
<dbReference type="Proteomes" id="UP001162992">
    <property type="component" value="Chromosome 13"/>
</dbReference>
<keyword evidence="2" id="KW-1185">Reference proteome</keyword>